<comment type="caution">
    <text evidence="2">The sequence shown here is derived from an EMBL/GenBank/DDBJ whole genome shotgun (WGS) entry which is preliminary data.</text>
</comment>
<evidence type="ECO:0000256" key="1">
    <source>
        <dbReference type="SAM" id="MobiDB-lite"/>
    </source>
</evidence>
<keyword evidence="3" id="KW-1185">Reference proteome</keyword>
<organism evidence="2 3">
    <name type="scientific">Caenorhabditis auriculariae</name>
    <dbReference type="NCBI Taxonomy" id="2777116"/>
    <lineage>
        <taxon>Eukaryota</taxon>
        <taxon>Metazoa</taxon>
        <taxon>Ecdysozoa</taxon>
        <taxon>Nematoda</taxon>
        <taxon>Chromadorea</taxon>
        <taxon>Rhabditida</taxon>
        <taxon>Rhabditina</taxon>
        <taxon>Rhabditomorpha</taxon>
        <taxon>Rhabditoidea</taxon>
        <taxon>Rhabditidae</taxon>
        <taxon>Peloderinae</taxon>
        <taxon>Caenorhabditis</taxon>
    </lineage>
</organism>
<accession>A0A8S1HT45</accession>
<dbReference type="AlphaFoldDB" id="A0A8S1HT45"/>
<name>A0A8S1HT45_9PELO</name>
<feature type="region of interest" description="Disordered" evidence="1">
    <location>
        <begin position="55"/>
        <end position="75"/>
    </location>
</feature>
<dbReference type="Proteomes" id="UP000835052">
    <property type="component" value="Unassembled WGS sequence"/>
</dbReference>
<protein>
    <submittedName>
        <fullName evidence="2">Uncharacterized protein</fullName>
    </submittedName>
</protein>
<reference evidence="2" key="1">
    <citation type="submission" date="2020-10" db="EMBL/GenBank/DDBJ databases">
        <authorList>
            <person name="Kikuchi T."/>
        </authorList>
    </citation>
    <scope>NUCLEOTIDE SEQUENCE</scope>
    <source>
        <strain evidence="2">NKZ352</strain>
    </source>
</reference>
<proteinExistence type="predicted"/>
<evidence type="ECO:0000313" key="2">
    <source>
        <dbReference type="EMBL" id="CAD6197361.1"/>
    </source>
</evidence>
<sequence length="75" mass="8568">MKEGGRRESRTHLRQLTAAATEPRMGTGAGYLVRSNWKNTTKMHMAVGQRELLRRKKNRRRVSDVASVAPAKYDK</sequence>
<evidence type="ECO:0000313" key="3">
    <source>
        <dbReference type="Proteomes" id="UP000835052"/>
    </source>
</evidence>
<dbReference type="EMBL" id="CAJGYM010000092">
    <property type="protein sequence ID" value="CAD6197361.1"/>
    <property type="molecule type" value="Genomic_DNA"/>
</dbReference>
<gene>
    <name evidence="2" type="ORF">CAUJ_LOCUS13270</name>
</gene>